<sequence length="116" mass="12948">MRYLGYLLVIGLVVYCVIDIVRSTDDERLGVHPALWVLLVVLLPVLGSIVWLAVSRARRAQVRPARAGWGPSTRSAAGPSAPDDDEEFLWRLEQERKRQSPTEHPDDPPRDPTAPA</sequence>
<evidence type="ECO:0000256" key="5">
    <source>
        <dbReference type="ARBA" id="ARBA00023136"/>
    </source>
</evidence>
<evidence type="ECO:0000256" key="3">
    <source>
        <dbReference type="ARBA" id="ARBA00022692"/>
    </source>
</evidence>
<organism evidence="9 10">
    <name type="scientific">Cellulomonas fulva</name>
    <dbReference type="NCBI Taxonomy" id="2835530"/>
    <lineage>
        <taxon>Bacteria</taxon>
        <taxon>Bacillati</taxon>
        <taxon>Actinomycetota</taxon>
        <taxon>Actinomycetes</taxon>
        <taxon>Micrococcales</taxon>
        <taxon>Cellulomonadaceae</taxon>
        <taxon>Cellulomonas</taxon>
    </lineage>
</organism>
<evidence type="ECO:0000256" key="4">
    <source>
        <dbReference type="ARBA" id="ARBA00022989"/>
    </source>
</evidence>
<keyword evidence="5 7" id="KW-0472">Membrane</keyword>
<keyword evidence="2" id="KW-1003">Cell membrane</keyword>
<name>A0ABS5TYK4_9CELL</name>
<dbReference type="RefSeq" id="WP_214348967.1">
    <property type="nucleotide sequence ID" value="NZ_JAHBOH010000001.1"/>
</dbReference>
<accession>A0ABS5TYK4</accession>
<feature type="transmembrane region" description="Helical" evidence="7">
    <location>
        <begin position="33"/>
        <end position="54"/>
    </location>
</feature>
<feature type="domain" description="Cardiolipin synthase N-terminal" evidence="8">
    <location>
        <begin position="12"/>
        <end position="56"/>
    </location>
</feature>
<comment type="caution">
    <text evidence="9">The sequence shown here is derived from an EMBL/GenBank/DDBJ whole genome shotgun (WGS) entry which is preliminary data.</text>
</comment>
<evidence type="ECO:0000256" key="2">
    <source>
        <dbReference type="ARBA" id="ARBA00022475"/>
    </source>
</evidence>
<keyword evidence="3 7" id="KW-0812">Transmembrane</keyword>
<gene>
    <name evidence="9" type="ORF">KIN34_07990</name>
</gene>
<keyword evidence="4 7" id="KW-1133">Transmembrane helix</keyword>
<dbReference type="Pfam" id="PF13396">
    <property type="entry name" value="PLDc_N"/>
    <property type="match status" value="1"/>
</dbReference>
<comment type="subcellular location">
    <subcellularLocation>
        <location evidence="1">Cell membrane</location>
        <topology evidence="1">Multi-pass membrane protein</topology>
    </subcellularLocation>
</comment>
<dbReference type="EMBL" id="JAHBOH010000001">
    <property type="protein sequence ID" value="MBT0994225.1"/>
    <property type="molecule type" value="Genomic_DNA"/>
</dbReference>
<proteinExistence type="predicted"/>
<feature type="region of interest" description="Disordered" evidence="6">
    <location>
        <begin position="60"/>
        <end position="116"/>
    </location>
</feature>
<evidence type="ECO:0000313" key="10">
    <source>
        <dbReference type="Proteomes" id="UP000722125"/>
    </source>
</evidence>
<reference evidence="9 10" key="1">
    <citation type="submission" date="2021-05" db="EMBL/GenBank/DDBJ databases">
        <title>Description of Cellulomonas sp. DKR-3 sp. nov.</title>
        <authorList>
            <person name="Dahal R.H."/>
            <person name="Chaudhary D.K."/>
        </authorList>
    </citation>
    <scope>NUCLEOTIDE SEQUENCE [LARGE SCALE GENOMIC DNA]</scope>
    <source>
        <strain evidence="9 10">DKR-3</strain>
    </source>
</reference>
<evidence type="ECO:0000259" key="8">
    <source>
        <dbReference type="Pfam" id="PF13396"/>
    </source>
</evidence>
<evidence type="ECO:0000256" key="6">
    <source>
        <dbReference type="SAM" id="MobiDB-lite"/>
    </source>
</evidence>
<evidence type="ECO:0000256" key="1">
    <source>
        <dbReference type="ARBA" id="ARBA00004651"/>
    </source>
</evidence>
<evidence type="ECO:0000313" key="9">
    <source>
        <dbReference type="EMBL" id="MBT0994225.1"/>
    </source>
</evidence>
<protein>
    <submittedName>
        <fullName evidence="9">PLDc N-terminal domain-containing protein</fullName>
    </submittedName>
</protein>
<keyword evidence="10" id="KW-1185">Reference proteome</keyword>
<dbReference type="Proteomes" id="UP000722125">
    <property type="component" value="Unassembled WGS sequence"/>
</dbReference>
<evidence type="ECO:0000256" key="7">
    <source>
        <dbReference type="SAM" id="Phobius"/>
    </source>
</evidence>
<feature type="compositionally biased region" description="Basic and acidic residues" evidence="6">
    <location>
        <begin position="88"/>
        <end position="110"/>
    </location>
</feature>
<dbReference type="InterPro" id="IPR027379">
    <property type="entry name" value="CLS_N"/>
</dbReference>